<dbReference type="EMBL" id="JACEIK010001287">
    <property type="protein sequence ID" value="MCD7467969.1"/>
    <property type="molecule type" value="Genomic_DNA"/>
</dbReference>
<reference evidence="1 2" key="1">
    <citation type="journal article" date="2021" name="BMC Genomics">
        <title>Datura genome reveals duplications of psychoactive alkaloid biosynthetic genes and high mutation rate following tissue culture.</title>
        <authorList>
            <person name="Rajewski A."/>
            <person name="Carter-House D."/>
            <person name="Stajich J."/>
            <person name="Litt A."/>
        </authorList>
    </citation>
    <scope>NUCLEOTIDE SEQUENCE [LARGE SCALE GENOMIC DNA]</scope>
    <source>
        <strain evidence="1">AR-01</strain>
    </source>
</reference>
<accession>A0ABS8T983</accession>
<dbReference type="Proteomes" id="UP000823775">
    <property type="component" value="Unassembled WGS sequence"/>
</dbReference>
<comment type="caution">
    <text evidence="1">The sequence shown here is derived from an EMBL/GenBank/DDBJ whole genome shotgun (WGS) entry which is preliminary data.</text>
</comment>
<gene>
    <name evidence="1" type="ORF">HAX54_005688</name>
</gene>
<proteinExistence type="predicted"/>
<protein>
    <submittedName>
        <fullName evidence="1">Uncharacterized protein</fullName>
    </submittedName>
</protein>
<keyword evidence="2" id="KW-1185">Reference proteome</keyword>
<sequence length="129" mass="14164">MHETTEFGIGLGQCRERNIFDKLWEILVMTMVVKAMQIKIVLVDFVLADDGTGEAMGSSDGGYPHDFKLKKRGGLENGVVYNMFGDYKSDKDSQRVEGLNAECKIGHGHSTIVPIRGYVPANVSQNAIG</sequence>
<name>A0ABS8T983_DATST</name>
<evidence type="ECO:0000313" key="1">
    <source>
        <dbReference type="EMBL" id="MCD7467969.1"/>
    </source>
</evidence>
<evidence type="ECO:0000313" key="2">
    <source>
        <dbReference type="Proteomes" id="UP000823775"/>
    </source>
</evidence>
<organism evidence="1 2">
    <name type="scientific">Datura stramonium</name>
    <name type="common">Jimsonweed</name>
    <name type="synonym">Common thornapple</name>
    <dbReference type="NCBI Taxonomy" id="4076"/>
    <lineage>
        <taxon>Eukaryota</taxon>
        <taxon>Viridiplantae</taxon>
        <taxon>Streptophyta</taxon>
        <taxon>Embryophyta</taxon>
        <taxon>Tracheophyta</taxon>
        <taxon>Spermatophyta</taxon>
        <taxon>Magnoliopsida</taxon>
        <taxon>eudicotyledons</taxon>
        <taxon>Gunneridae</taxon>
        <taxon>Pentapetalae</taxon>
        <taxon>asterids</taxon>
        <taxon>lamiids</taxon>
        <taxon>Solanales</taxon>
        <taxon>Solanaceae</taxon>
        <taxon>Solanoideae</taxon>
        <taxon>Datureae</taxon>
        <taxon>Datura</taxon>
    </lineage>
</organism>